<organism evidence="5 6">
    <name type="scientific">Candidatus Coproplasma avicola</name>
    <dbReference type="NCBI Taxonomy" id="2840744"/>
    <lineage>
        <taxon>Bacteria</taxon>
        <taxon>Bacillati</taxon>
        <taxon>Bacillota</taxon>
        <taxon>Clostridia</taxon>
        <taxon>Eubacteriales</taxon>
        <taxon>Candidatus Coproplasma</taxon>
    </lineage>
</organism>
<evidence type="ECO:0000259" key="4">
    <source>
        <dbReference type="Pfam" id="PF08241"/>
    </source>
</evidence>
<reference evidence="5" key="2">
    <citation type="journal article" date="2021" name="PeerJ">
        <title>Extensive microbial diversity within the chicken gut microbiome revealed by metagenomics and culture.</title>
        <authorList>
            <person name="Gilroy R."/>
            <person name="Ravi A."/>
            <person name="Getino M."/>
            <person name="Pursley I."/>
            <person name="Horton D.L."/>
            <person name="Alikhan N.F."/>
            <person name="Baker D."/>
            <person name="Gharbi K."/>
            <person name="Hall N."/>
            <person name="Watson M."/>
            <person name="Adriaenssens E.M."/>
            <person name="Foster-Nyarko E."/>
            <person name="Jarju S."/>
            <person name="Secka A."/>
            <person name="Antonio M."/>
            <person name="Oren A."/>
            <person name="Chaudhuri R.R."/>
            <person name="La Ragione R."/>
            <person name="Hildebrand F."/>
            <person name="Pallen M.J."/>
        </authorList>
    </citation>
    <scope>NUCLEOTIDE SEQUENCE</scope>
    <source>
        <strain evidence="5">ChiW16-3235</strain>
    </source>
</reference>
<accession>A0A9D1E784</accession>
<dbReference type="InterPro" id="IPR013216">
    <property type="entry name" value="Methyltransf_11"/>
</dbReference>
<evidence type="ECO:0000256" key="2">
    <source>
        <dbReference type="ARBA" id="ARBA00022603"/>
    </source>
</evidence>
<comment type="caution">
    <text evidence="5">The sequence shown here is derived from an EMBL/GenBank/DDBJ whole genome shotgun (WGS) entry which is preliminary data.</text>
</comment>
<dbReference type="EMBL" id="DVHK01000109">
    <property type="protein sequence ID" value="HIR67427.1"/>
    <property type="molecule type" value="Genomic_DNA"/>
</dbReference>
<sequence>MKNKKIDGGKQFDWGRTSAIYAKYRDIYPQIFYDKITRRGLCLKGQNVLDLGTGTGVLPRNMYKYGANWTGVDISPEQIEMAKLLAGDMNITFKACAAEQIDFADGSFDVVTACQCFWYFDQEKLAPKLKRILNPDGNLLILYMAWLPYEDKIAGESEKLVLKFNPQWSGKGETMHPIEVSGIICEYFEKVYSEEYLLDVPFTRENWHGRMKSCRGIGASLTEKEIALWEKEHTELLNKIAPDTFTVKHYAAYCQLKPKK</sequence>
<comment type="similarity">
    <text evidence="1">Belongs to the methyltransferase superfamily.</text>
</comment>
<proteinExistence type="inferred from homology"/>
<dbReference type="Pfam" id="PF08241">
    <property type="entry name" value="Methyltransf_11"/>
    <property type="match status" value="1"/>
</dbReference>
<keyword evidence="3" id="KW-0808">Transferase</keyword>
<dbReference type="PANTHER" id="PTHR44942">
    <property type="entry name" value="METHYLTRANSF_11 DOMAIN-CONTAINING PROTEIN"/>
    <property type="match status" value="1"/>
</dbReference>
<dbReference type="InterPro" id="IPR051052">
    <property type="entry name" value="Diverse_substrate_MTase"/>
</dbReference>
<name>A0A9D1E784_9FIRM</name>
<keyword evidence="2 5" id="KW-0489">Methyltransferase</keyword>
<dbReference type="Gene3D" id="3.40.50.150">
    <property type="entry name" value="Vaccinia Virus protein VP39"/>
    <property type="match status" value="1"/>
</dbReference>
<dbReference type="GO" id="GO:0008757">
    <property type="term" value="F:S-adenosylmethionine-dependent methyltransferase activity"/>
    <property type="evidence" value="ECO:0007669"/>
    <property type="project" value="InterPro"/>
</dbReference>
<reference evidence="5" key="1">
    <citation type="submission" date="2020-10" db="EMBL/GenBank/DDBJ databases">
        <authorList>
            <person name="Gilroy R."/>
        </authorList>
    </citation>
    <scope>NUCLEOTIDE SEQUENCE</scope>
    <source>
        <strain evidence="5">ChiW16-3235</strain>
    </source>
</reference>
<dbReference type="PANTHER" id="PTHR44942:SF4">
    <property type="entry name" value="METHYLTRANSFERASE TYPE 11 DOMAIN-CONTAINING PROTEIN"/>
    <property type="match status" value="1"/>
</dbReference>
<evidence type="ECO:0000256" key="3">
    <source>
        <dbReference type="ARBA" id="ARBA00022679"/>
    </source>
</evidence>
<evidence type="ECO:0000313" key="5">
    <source>
        <dbReference type="EMBL" id="HIR67427.1"/>
    </source>
</evidence>
<dbReference type="Proteomes" id="UP000823913">
    <property type="component" value="Unassembled WGS sequence"/>
</dbReference>
<dbReference type="GO" id="GO:0032259">
    <property type="term" value="P:methylation"/>
    <property type="evidence" value="ECO:0007669"/>
    <property type="project" value="UniProtKB-KW"/>
</dbReference>
<dbReference type="SUPFAM" id="SSF53335">
    <property type="entry name" value="S-adenosyl-L-methionine-dependent methyltransferases"/>
    <property type="match status" value="1"/>
</dbReference>
<evidence type="ECO:0000256" key="1">
    <source>
        <dbReference type="ARBA" id="ARBA00008361"/>
    </source>
</evidence>
<protein>
    <submittedName>
        <fullName evidence="5">Class I SAM-dependent methyltransferase</fullName>
    </submittedName>
</protein>
<feature type="domain" description="Methyltransferase type 11" evidence="4">
    <location>
        <begin position="49"/>
        <end position="141"/>
    </location>
</feature>
<evidence type="ECO:0000313" key="6">
    <source>
        <dbReference type="Proteomes" id="UP000823913"/>
    </source>
</evidence>
<dbReference type="AlphaFoldDB" id="A0A9D1E784"/>
<gene>
    <name evidence="5" type="ORF">IAB94_05225</name>
</gene>
<dbReference type="InterPro" id="IPR029063">
    <property type="entry name" value="SAM-dependent_MTases_sf"/>
</dbReference>
<dbReference type="CDD" id="cd02440">
    <property type="entry name" value="AdoMet_MTases"/>
    <property type="match status" value="1"/>
</dbReference>